<protein>
    <submittedName>
        <fullName evidence="1">Unnamed protein product</fullName>
    </submittedName>
</protein>
<evidence type="ECO:0000313" key="2">
    <source>
        <dbReference type="Proteomes" id="UP001165064"/>
    </source>
</evidence>
<proteinExistence type="predicted"/>
<keyword evidence="2" id="KW-1185">Reference proteome</keyword>
<sequence>MYVSLLGDVKIRCDLTLDEGKEDKKEGRGKNEESSGQKLGQTCVFIPQKSGCAVSDQIRSQSSEYLFGSFLRDRPRATHTPQGCLNQPRPNQELPILTNFDHVNFGQFNNNLFPCTVSQSVTEKPKDKANTVMPLPTEFKLTGGSILVESLQVALKMIPDSSHVTSIFITEDEYKFPYSAYDLNSTFSNYT</sequence>
<evidence type="ECO:0000313" key="1">
    <source>
        <dbReference type="EMBL" id="GME70104.1"/>
    </source>
</evidence>
<gene>
    <name evidence="1" type="ORF">Amon02_000002900</name>
</gene>
<accession>A0ACB5SQQ4</accession>
<comment type="caution">
    <text evidence="1">The sequence shown here is derived from an EMBL/GenBank/DDBJ whole genome shotgun (WGS) entry which is preliminary data.</text>
</comment>
<name>A0ACB5SQQ4_AMBMO</name>
<dbReference type="EMBL" id="BSXS01000001">
    <property type="protein sequence ID" value="GME70104.1"/>
    <property type="molecule type" value="Genomic_DNA"/>
</dbReference>
<organism evidence="1 2">
    <name type="scientific">Ambrosiozyma monospora</name>
    <name type="common">Yeast</name>
    <name type="synonym">Endomycopsis monosporus</name>
    <dbReference type="NCBI Taxonomy" id="43982"/>
    <lineage>
        <taxon>Eukaryota</taxon>
        <taxon>Fungi</taxon>
        <taxon>Dikarya</taxon>
        <taxon>Ascomycota</taxon>
        <taxon>Saccharomycotina</taxon>
        <taxon>Pichiomycetes</taxon>
        <taxon>Pichiales</taxon>
        <taxon>Pichiaceae</taxon>
        <taxon>Ambrosiozyma</taxon>
    </lineage>
</organism>
<dbReference type="Proteomes" id="UP001165064">
    <property type="component" value="Unassembled WGS sequence"/>
</dbReference>
<reference evidence="1" key="1">
    <citation type="submission" date="2023-04" db="EMBL/GenBank/DDBJ databases">
        <title>Ambrosiozyma monospora NBRC 10751.</title>
        <authorList>
            <person name="Ichikawa N."/>
            <person name="Sato H."/>
            <person name="Tonouchi N."/>
        </authorList>
    </citation>
    <scope>NUCLEOTIDE SEQUENCE</scope>
    <source>
        <strain evidence="1">NBRC 10751</strain>
    </source>
</reference>